<keyword evidence="3 6" id="KW-0812">Transmembrane</keyword>
<dbReference type="EMBL" id="FOCL01000001">
    <property type="protein sequence ID" value="SEM56993.1"/>
    <property type="molecule type" value="Genomic_DNA"/>
</dbReference>
<feature type="domain" description="MacB-like periplasmic core" evidence="8">
    <location>
        <begin position="39"/>
        <end position="252"/>
    </location>
</feature>
<dbReference type="PANTHER" id="PTHR30572:SF18">
    <property type="entry name" value="ABC-TYPE MACROLIDE FAMILY EXPORT SYSTEM PERMEASE COMPONENT 2"/>
    <property type="match status" value="1"/>
</dbReference>
<evidence type="ECO:0000259" key="7">
    <source>
        <dbReference type="Pfam" id="PF02687"/>
    </source>
</evidence>
<evidence type="ECO:0000256" key="4">
    <source>
        <dbReference type="ARBA" id="ARBA00022989"/>
    </source>
</evidence>
<evidence type="ECO:0000256" key="5">
    <source>
        <dbReference type="ARBA" id="ARBA00023136"/>
    </source>
</evidence>
<name>A0A1H7ZFF7_9SPHI</name>
<dbReference type="GO" id="GO:0022857">
    <property type="term" value="F:transmembrane transporter activity"/>
    <property type="evidence" value="ECO:0007669"/>
    <property type="project" value="TreeGrafter"/>
</dbReference>
<feature type="transmembrane region" description="Helical" evidence="6">
    <location>
        <begin position="407"/>
        <end position="434"/>
    </location>
</feature>
<keyword evidence="2" id="KW-1003">Cell membrane</keyword>
<feature type="domain" description="MacB-like periplasmic core" evidence="8">
    <location>
        <begin position="461"/>
        <end position="639"/>
    </location>
</feature>
<accession>A0A1H7ZFF7</accession>
<dbReference type="InterPro" id="IPR003838">
    <property type="entry name" value="ABC3_permease_C"/>
</dbReference>
<dbReference type="Pfam" id="PF02687">
    <property type="entry name" value="FtsX"/>
    <property type="match status" value="2"/>
</dbReference>
<organism evidence="9 10">
    <name type="scientific">Mucilaginibacter gossypiicola</name>
    <dbReference type="NCBI Taxonomy" id="551995"/>
    <lineage>
        <taxon>Bacteria</taxon>
        <taxon>Pseudomonadati</taxon>
        <taxon>Bacteroidota</taxon>
        <taxon>Sphingobacteriia</taxon>
        <taxon>Sphingobacteriales</taxon>
        <taxon>Sphingobacteriaceae</taxon>
        <taxon>Mucilaginibacter</taxon>
    </lineage>
</organism>
<dbReference type="GO" id="GO:0005886">
    <property type="term" value="C:plasma membrane"/>
    <property type="evidence" value="ECO:0007669"/>
    <property type="project" value="UniProtKB-SubCell"/>
</dbReference>
<keyword evidence="5 6" id="KW-0472">Membrane</keyword>
<proteinExistence type="predicted"/>
<keyword evidence="10" id="KW-1185">Reference proteome</keyword>
<evidence type="ECO:0000256" key="2">
    <source>
        <dbReference type="ARBA" id="ARBA00022475"/>
    </source>
</evidence>
<evidence type="ECO:0000256" key="6">
    <source>
        <dbReference type="SAM" id="Phobius"/>
    </source>
</evidence>
<sequence length="825" mass="91458">MLLFIGMHFKTIEQVNRTLMFKNYIKTAWRSLRRNKIFSFINVFGLSVGLACCMLICAYVYSELNYDQYPAQAKQMYRVGLRSIENNGVSEYPLVDISVGQGIKNMFPEVLETTRLAGRGPVFIKYNDRQFKEEHVQMIDANFLRLFSIPLIDGDDKTCFTEPNSMVITRAMATKYFGNQEAVGKSVTIDSKPYKVTGVIDKIPDDSHFHGDAFLNMAPFVDHAKESWINIGFFTYIVLNKNADPKKLEAAFPEMVRKFVVPEIAHDMGTSVAEASKSVNTFLFYLQPLSAIHLHSATKYELEPNGDIHYVYIFGALAAFILILACINFTNLSTASSAKRSKEVGIRKVLGSEKSGLVSQFLTESVMLTFGALLLALGIVYLLLPLFNNLAGKHIEIGFFLSPKALIIQLFTAFVVGVLAGIYPAFFLSSFQIISVLKGNGATKAEGKGTLRSGLIIFQFAVSTALIISTFVVYQQLHYMQNKKLGYDKDQVLVINDAYPLGHNIDAFRNQLLRNPQVLNATISSSVPGKSSGIDGTQIDAKEFDDKGGHAEIHTNIYHVDESYVPTLGLKLINGRNFYPSFPGDSMSVLVNESLVKGLGWGSANPIGKTIVRSARTQYTVVGVVKDFHYASARQKIAPLMLLSGHSTGAIILKIKTADVKSLIGNIKTEWDNFRSEAPFSYSFLDEQYASLYASEQQTGEIFTVFSCVALIIASLGLFGLAAFMIRLRVKEIGIRKVLGASTGSITVMLSKEFLRLIVIASIISFPVTWFAMNKWLQDFAYRISIQWWVFLLAGAIALLVAAITISFQSVKAALANPVKSLRSE</sequence>
<evidence type="ECO:0000256" key="1">
    <source>
        <dbReference type="ARBA" id="ARBA00004651"/>
    </source>
</evidence>
<dbReference type="PANTHER" id="PTHR30572">
    <property type="entry name" value="MEMBRANE COMPONENT OF TRANSPORTER-RELATED"/>
    <property type="match status" value="1"/>
</dbReference>
<reference evidence="10" key="1">
    <citation type="submission" date="2016-10" db="EMBL/GenBank/DDBJ databases">
        <authorList>
            <person name="Varghese N."/>
            <person name="Submissions S."/>
        </authorList>
    </citation>
    <scope>NUCLEOTIDE SEQUENCE [LARGE SCALE GENOMIC DNA]</scope>
    <source>
        <strain evidence="10">Gh-48</strain>
    </source>
</reference>
<feature type="transmembrane region" description="Helical" evidence="6">
    <location>
        <begin position="310"/>
        <end position="332"/>
    </location>
</feature>
<dbReference type="InterPro" id="IPR025857">
    <property type="entry name" value="MacB_PCD"/>
</dbReference>
<dbReference type="Pfam" id="PF12704">
    <property type="entry name" value="MacB_PCD"/>
    <property type="match status" value="2"/>
</dbReference>
<dbReference type="InterPro" id="IPR050250">
    <property type="entry name" value="Macrolide_Exporter_MacB"/>
</dbReference>
<keyword evidence="4 6" id="KW-1133">Transmembrane helix</keyword>
<evidence type="ECO:0000259" key="8">
    <source>
        <dbReference type="Pfam" id="PF12704"/>
    </source>
</evidence>
<comment type="subcellular location">
    <subcellularLocation>
        <location evidence="1">Cell membrane</location>
        <topology evidence="1">Multi-pass membrane protein</topology>
    </subcellularLocation>
</comment>
<dbReference type="STRING" id="551995.SAMN05192574_10118"/>
<feature type="transmembrane region" description="Helical" evidence="6">
    <location>
        <begin position="455"/>
        <end position="474"/>
    </location>
</feature>
<feature type="transmembrane region" description="Helical" evidence="6">
    <location>
        <begin position="37"/>
        <end position="61"/>
    </location>
</feature>
<evidence type="ECO:0000313" key="9">
    <source>
        <dbReference type="EMBL" id="SEM56993.1"/>
    </source>
</evidence>
<feature type="transmembrane region" description="Helical" evidence="6">
    <location>
        <begin position="785"/>
        <end position="808"/>
    </location>
</feature>
<feature type="transmembrane region" description="Helical" evidence="6">
    <location>
        <begin position="702"/>
        <end position="726"/>
    </location>
</feature>
<feature type="domain" description="ABC3 transporter permease C-terminal" evidence="7">
    <location>
        <begin position="705"/>
        <end position="814"/>
    </location>
</feature>
<evidence type="ECO:0000256" key="3">
    <source>
        <dbReference type="ARBA" id="ARBA00022692"/>
    </source>
</evidence>
<protein>
    <submittedName>
        <fullName evidence="9">Putative ABC transport system permease protein</fullName>
    </submittedName>
</protein>
<feature type="transmembrane region" description="Helical" evidence="6">
    <location>
        <begin position="366"/>
        <end position="387"/>
    </location>
</feature>
<dbReference type="AlphaFoldDB" id="A0A1H7ZFF7"/>
<feature type="transmembrane region" description="Helical" evidence="6">
    <location>
        <begin position="754"/>
        <end position="773"/>
    </location>
</feature>
<evidence type="ECO:0000313" key="10">
    <source>
        <dbReference type="Proteomes" id="UP000198942"/>
    </source>
</evidence>
<dbReference type="Proteomes" id="UP000198942">
    <property type="component" value="Unassembled WGS sequence"/>
</dbReference>
<gene>
    <name evidence="9" type="ORF">SAMN05192574_10118</name>
</gene>
<feature type="domain" description="ABC3 transporter permease C-terminal" evidence="7">
    <location>
        <begin position="316"/>
        <end position="431"/>
    </location>
</feature>